<dbReference type="CDD" id="cd04692">
    <property type="entry name" value="NUDIX_Hydrolase"/>
    <property type="match status" value="1"/>
</dbReference>
<dbReference type="Gene3D" id="3.90.79.10">
    <property type="entry name" value="Nucleoside Triphosphate Pyrophosphohydrolase"/>
    <property type="match status" value="1"/>
</dbReference>
<dbReference type="RefSeq" id="WP_209861505.1">
    <property type="nucleotide sequence ID" value="NZ_JAGGLD010000003.1"/>
</dbReference>
<dbReference type="PROSITE" id="PS51462">
    <property type="entry name" value="NUDIX"/>
    <property type="match status" value="1"/>
</dbReference>
<evidence type="ECO:0000313" key="3">
    <source>
        <dbReference type="Proteomes" id="UP001519288"/>
    </source>
</evidence>
<dbReference type="PANTHER" id="PTHR10885">
    <property type="entry name" value="ISOPENTENYL-DIPHOSPHATE DELTA-ISOMERASE"/>
    <property type="match status" value="1"/>
</dbReference>
<dbReference type="Proteomes" id="UP001519288">
    <property type="component" value="Unassembled WGS sequence"/>
</dbReference>
<sequence length="214" mass="24847">MSKDEVIDVLNEQMECIGTATREEIHRLGLWHQTFHCWVVRYGPQQVPEMLFQLRASDKESYPGLLDTSCAGHLLTGETPADGVRELEEELGLHFVFQDLLPCGTVKMESQMSESYIDREFYHVFLVHSEQELMEYTFQQSEVAGLYWVQVEDFRQLLSREKTEVEATGILLNEENHSIEPHQRSCTIADFTPNTEQYYHLVFEAIKREGNPSI</sequence>
<proteinExistence type="predicted"/>
<dbReference type="GO" id="GO:0016853">
    <property type="term" value="F:isomerase activity"/>
    <property type="evidence" value="ECO:0007669"/>
    <property type="project" value="UniProtKB-KW"/>
</dbReference>
<accession>A0ABS4JGS3</accession>
<evidence type="ECO:0000313" key="2">
    <source>
        <dbReference type="EMBL" id="MBP2000917.1"/>
    </source>
</evidence>
<dbReference type="EMBL" id="JAGGLD010000003">
    <property type="protein sequence ID" value="MBP2000917.1"/>
    <property type="molecule type" value="Genomic_DNA"/>
</dbReference>
<reference evidence="2 3" key="1">
    <citation type="submission" date="2021-03" db="EMBL/GenBank/DDBJ databases">
        <title>Genomic Encyclopedia of Type Strains, Phase IV (KMG-IV): sequencing the most valuable type-strain genomes for metagenomic binning, comparative biology and taxonomic classification.</title>
        <authorList>
            <person name="Goeker M."/>
        </authorList>
    </citation>
    <scope>NUCLEOTIDE SEQUENCE [LARGE SCALE GENOMIC DNA]</scope>
    <source>
        <strain evidence="2 3">DSM 26806</strain>
    </source>
</reference>
<evidence type="ECO:0000259" key="1">
    <source>
        <dbReference type="PROSITE" id="PS51462"/>
    </source>
</evidence>
<dbReference type="PANTHER" id="PTHR10885:SF0">
    <property type="entry name" value="ISOPENTENYL-DIPHOSPHATE DELTA-ISOMERASE"/>
    <property type="match status" value="1"/>
</dbReference>
<feature type="domain" description="Nudix hydrolase" evidence="1">
    <location>
        <begin position="30"/>
        <end position="171"/>
    </location>
</feature>
<name>A0ABS4JGS3_9BACL</name>
<dbReference type="SUPFAM" id="SSF55811">
    <property type="entry name" value="Nudix"/>
    <property type="match status" value="1"/>
</dbReference>
<dbReference type="InterPro" id="IPR000086">
    <property type="entry name" value="NUDIX_hydrolase_dom"/>
</dbReference>
<gene>
    <name evidence="2" type="ORF">J2Z69_001960</name>
</gene>
<dbReference type="InterPro" id="IPR015797">
    <property type="entry name" value="NUDIX_hydrolase-like_dom_sf"/>
</dbReference>
<organism evidence="2 3">
    <name type="scientific">Paenibacillus shirakamiensis</name>
    <dbReference type="NCBI Taxonomy" id="1265935"/>
    <lineage>
        <taxon>Bacteria</taxon>
        <taxon>Bacillati</taxon>
        <taxon>Bacillota</taxon>
        <taxon>Bacilli</taxon>
        <taxon>Bacillales</taxon>
        <taxon>Paenibacillaceae</taxon>
        <taxon>Paenibacillus</taxon>
    </lineage>
</organism>
<dbReference type="Pfam" id="PF00293">
    <property type="entry name" value="NUDIX"/>
    <property type="match status" value="1"/>
</dbReference>
<protein>
    <submittedName>
        <fullName evidence="2">Isopentenyldiphosphate isomerase</fullName>
    </submittedName>
</protein>
<comment type="caution">
    <text evidence="2">The sequence shown here is derived from an EMBL/GenBank/DDBJ whole genome shotgun (WGS) entry which is preliminary data.</text>
</comment>
<keyword evidence="2" id="KW-0413">Isomerase</keyword>
<keyword evidence="3" id="KW-1185">Reference proteome</keyword>